<proteinExistence type="predicted"/>
<feature type="chain" id="PRO_5015140591" evidence="2">
    <location>
        <begin position="23"/>
        <end position="474"/>
    </location>
</feature>
<evidence type="ECO:0000313" key="4">
    <source>
        <dbReference type="EMBL" id="PSJ46153.1"/>
    </source>
</evidence>
<evidence type="ECO:0000313" key="5">
    <source>
        <dbReference type="Proteomes" id="UP000240243"/>
    </source>
</evidence>
<feature type="region of interest" description="Disordered" evidence="1">
    <location>
        <begin position="452"/>
        <end position="474"/>
    </location>
</feature>
<dbReference type="RefSeq" id="WP_106728771.1">
    <property type="nucleotide sequence ID" value="NZ_PXYG01000002.1"/>
</dbReference>
<keyword evidence="2" id="KW-0732">Signal</keyword>
<gene>
    <name evidence="4" type="ORF">C7H85_05775</name>
</gene>
<organism evidence="4 5">
    <name type="scientific">Zobellella endophytica</name>
    <dbReference type="NCBI Taxonomy" id="2116700"/>
    <lineage>
        <taxon>Bacteria</taxon>
        <taxon>Pseudomonadati</taxon>
        <taxon>Pseudomonadota</taxon>
        <taxon>Gammaproteobacteria</taxon>
        <taxon>Aeromonadales</taxon>
        <taxon>Aeromonadaceae</taxon>
        <taxon>Zobellella</taxon>
    </lineage>
</organism>
<dbReference type="InterPro" id="IPR023155">
    <property type="entry name" value="Cyt_c-552/4"/>
</dbReference>
<sequence>MITLNRLLLFVFSLLLCGQAQAVSAVEKRLDNQRLTPLFSPHRATTSSGKPIGLHQFEDARVCSGCHTEIYDEWRESIMSHAWNDPIYRALLNKASVATGGELDNFCTGCHSPVGLTTGRITTAGNRLPPELEHPDEQLPGVDCEACHNMSGISGLDNGAYILQAMARGESLKLGPRADASSPYHQTQYSSLHTSSEICGTCHNVSHPLNGTPIERTYDEWYESPYRQAGIGCQDCHMAKISSKAAVMGPLRQDRASHWFAGGNTTVLEYFGRTRNAENARKLLQSSAELALLEPPAELRPGARAKMSVKVSNTGAGHKLPTGFPEGREVWLDFRVLDAGGNELYRLGRVVNGETEPGTRNFKVHLGDKDGKEVLVEVWNVNHIISDNRILPKGYEVVDYEFAVPADAEGPLSLVVDLNYWPFSQAFADALLGEDKIEVLVENITRLEQQIPLGQAPPWRPSPDGMTGDSGRHR</sequence>
<dbReference type="Gene3D" id="1.10.1130.10">
    <property type="entry name" value="Flavocytochrome C3, Chain A"/>
    <property type="match status" value="1"/>
</dbReference>
<evidence type="ECO:0000256" key="2">
    <source>
        <dbReference type="SAM" id="SignalP"/>
    </source>
</evidence>
<reference evidence="4 5" key="1">
    <citation type="submission" date="2018-03" db="EMBL/GenBank/DDBJ databases">
        <title>The draft genome of Zobellella sp. 59N8.</title>
        <authorList>
            <person name="Liu L."/>
            <person name="Li L."/>
            <person name="Zhang X."/>
            <person name="Liang L."/>
            <person name="Wang T."/>
        </authorList>
    </citation>
    <scope>NUCLEOTIDE SEQUENCE [LARGE SCALE GENOMIC DNA]</scope>
    <source>
        <strain evidence="4 5">59N8</strain>
    </source>
</reference>
<dbReference type="AlphaFoldDB" id="A0A2P7R7I5"/>
<dbReference type="EMBL" id="PXYG01000002">
    <property type="protein sequence ID" value="PSJ46153.1"/>
    <property type="molecule type" value="Genomic_DNA"/>
</dbReference>
<evidence type="ECO:0000259" key="3">
    <source>
        <dbReference type="Pfam" id="PF13435"/>
    </source>
</evidence>
<dbReference type="Pfam" id="PF13435">
    <property type="entry name" value="Cytochrome_C554"/>
    <property type="match status" value="1"/>
</dbReference>
<feature type="domain" description="Cytochrome c-552/4" evidence="3">
    <location>
        <begin position="62"/>
        <end position="148"/>
    </location>
</feature>
<evidence type="ECO:0000256" key="1">
    <source>
        <dbReference type="SAM" id="MobiDB-lite"/>
    </source>
</evidence>
<keyword evidence="5" id="KW-1185">Reference proteome</keyword>
<comment type="caution">
    <text evidence="4">The sequence shown here is derived from an EMBL/GenBank/DDBJ whole genome shotgun (WGS) entry which is preliminary data.</text>
</comment>
<dbReference type="OrthoDB" id="9814800at2"/>
<dbReference type="Proteomes" id="UP000240243">
    <property type="component" value="Unassembled WGS sequence"/>
</dbReference>
<name>A0A2P7R7I5_9GAMM</name>
<protein>
    <submittedName>
        <fullName evidence="4">Cytochrome c family protein</fullName>
    </submittedName>
</protein>
<dbReference type="InterPro" id="IPR036280">
    <property type="entry name" value="Multihaem_cyt_sf"/>
</dbReference>
<dbReference type="SUPFAM" id="SSF48695">
    <property type="entry name" value="Multiheme cytochromes"/>
    <property type="match status" value="1"/>
</dbReference>
<feature type="signal peptide" evidence="2">
    <location>
        <begin position="1"/>
        <end position="22"/>
    </location>
</feature>
<accession>A0A2P7R7I5</accession>